<sequence>MSIKFKYINGRPHTANLAFWSELVVKSVAYLLQFNPDNNLKDEILRRSYLLVAAVSADVSHILAPQKEYLPPQHHTSYEAPLSHTSYDTSYAPAAVQYETYSAPAVQTYAAPAAHTYAAPAVQTYAAPAVQTYAAQAVQYAAPAIQAYAAPAAEHYGTPAVSFQNYNSHHSSYDVPATSSFSSYAAPLTQTVYSAPAVSTYSSGHSHGNGYQYGSPIYKRV</sequence>
<dbReference type="GO" id="GO:0045944">
    <property type="term" value="P:positive regulation of transcription by RNA polymerase II"/>
    <property type="evidence" value="ECO:0007669"/>
    <property type="project" value="TreeGrafter"/>
</dbReference>
<name>T1GYN6_MEGSC</name>
<dbReference type="EMBL" id="CAQQ02385485">
    <property type="status" value="NOT_ANNOTATED_CDS"/>
    <property type="molecule type" value="Genomic_DNA"/>
</dbReference>
<dbReference type="EnsemblMetazoa" id="MESCA008972-RA">
    <property type="protein sequence ID" value="MESCA008972-PA"/>
    <property type="gene ID" value="MESCA008972"/>
</dbReference>
<proteinExistence type="predicted"/>
<dbReference type="PANTHER" id="PTHR15363:SF4">
    <property type="entry name" value="CUTICLE PROTEIN 16.5-RELATED"/>
    <property type="match status" value="1"/>
</dbReference>
<protein>
    <submittedName>
        <fullName evidence="1">Uncharacterized protein</fullName>
    </submittedName>
</protein>
<dbReference type="GO" id="GO:0003713">
    <property type="term" value="F:transcription coactivator activity"/>
    <property type="evidence" value="ECO:0007669"/>
    <property type="project" value="TreeGrafter"/>
</dbReference>
<organism evidence="1 2">
    <name type="scientific">Megaselia scalaris</name>
    <name type="common">Humpbacked fly</name>
    <name type="synonym">Phora scalaris</name>
    <dbReference type="NCBI Taxonomy" id="36166"/>
    <lineage>
        <taxon>Eukaryota</taxon>
        <taxon>Metazoa</taxon>
        <taxon>Ecdysozoa</taxon>
        <taxon>Arthropoda</taxon>
        <taxon>Hexapoda</taxon>
        <taxon>Insecta</taxon>
        <taxon>Pterygota</taxon>
        <taxon>Neoptera</taxon>
        <taxon>Endopterygota</taxon>
        <taxon>Diptera</taxon>
        <taxon>Brachycera</taxon>
        <taxon>Muscomorpha</taxon>
        <taxon>Platypezoidea</taxon>
        <taxon>Phoridae</taxon>
        <taxon>Megaseliini</taxon>
        <taxon>Megaselia</taxon>
    </lineage>
</organism>
<dbReference type="OMA" id="SHILAPQ"/>
<dbReference type="GO" id="GO:0090575">
    <property type="term" value="C:RNA polymerase II transcription regulator complex"/>
    <property type="evidence" value="ECO:0007669"/>
    <property type="project" value="TreeGrafter"/>
</dbReference>
<dbReference type="Proteomes" id="UP000015102">
    <property type="component" value="Unassembled WGS sequence"/>
</dbReference>
<accession>T1GYN6</accession>
<dbReference type="PANTHER" id="PTHR15363">
    <property type="entry name" value="POU DOMAIN CLASS 2-ASSOCIATING FACTOR 1"/>
    <property type="match status" value="1"/>
</dbReference>
<reference evidence="1" key="2">
    <citation type="submission" date="2015-06" db="UniProtKB">
        <authorList>
            <consortium name="EnsemblMetazoa"/>
        </authorList>
    </citation>
    <scope>IDENTIFICATION</scope>
</reference>
<dbReference type="AlphaFoldDB" id="T1GYN6"/>
<keyword evidence="2" id="KW-1185">Reference proteome</keyword>
<dbReference type="HOGENOM" id="CLU_1251916_0_0_1"/>
<evidence type="ECO:0000313" key="1">
    <source>
        <dbReference type="EnsemblMetazoa" id="MESCA008972-PA"/>
    </source>
</evidence>
<reference evidence="2" key="1">
    <citation type="submission" date="2013-02" db="EMBL/GenBank/DDBJ databases">
        <authorList>
            <person name="Hughes D."/>
        </authorList>
    </citation>
    <scope>NUCLEOTIDE SEQUENCE</scope>
    <source>
        <strain>Durham</strain>
        <strain evidence="2">NC isolate 2 -- Noor lab</strain>
    </source>
</reference>
<evidence type="ECO:0000313" key="2">
    <source>
        <dbReference type="Proteomes" id="UP000015102"/>
    </source>
</evidence>
<dbReference type="STRING" id="36166.T1GYN6"/>